<dbReference type="GO" id="GO:0051301">
    <property type="term" value="P:cell division"/>
    <property type="evidence" value="ECO:0007669"/>
    <property type="project" value="UniProtKB-KW"/>
</dbReference>
<evidence type="ECO:0000256" key="1">
    <source>
        <dbReference type="SAM" id="Phobius"/>
    </source>
</evidence>
<sequence>MGGSYAGNAGVFLVQTLFGLYMGAVLLRFLLAVVRADFYNPISQFLVKVTNPPLVPLRRVIPSLGGIDIASLLLLLVLQILELLVVGLISGVSFQPIGLIILAVAELLSLLFQIYFFTILIQVVLSWVSPGGHNPAVALLYSLNEPILGRARRILPPIHGFDLSPIVAMIVIQLLTILLVAPIRDLGRGLAFG</sequence>
<feature type="transmembrane region" description="Helical" evidence="1">
    <location>
        <begin position="163"/>
        <end position="183"/>
    </location>
</feature>
<reference evidence="2" key="1">
    <citation type="submission" date="2018-06" db="EMBL/GenBank/DDBJ databases">
        <authorList>
            <person name="Zhirakovskaya E."/>
        </authorList>
    </citation>
    <scope>NUCLEOTIDE SEQUENCE</scope>
</reference>
<accession>A0A3B1AVI7</accession>
<organism evidence="2">
    <name type="scientific">hydrothermal vent metagenome</name>
    <dbReference type="NCBI Taxonomy" id="652676"/>
    <lineage>
        <taxon>unclassified sequences</taxon>
        <taxon>metagenomes</taxon>
        <taxon>ecological metagenomes</taxon>
    </lineage>
</organism>
<keyword evidence="1" id="KW-1133">Transmembrane helix</keyword>
<keyword evidence="2" id="KW-0131">Cell cycle</keyword>
<dbReference type="PANTHER" id="PTHR33219">
    <property type="entry name" value="YLMG HOMOLOG PROTEIN 2, CHLOROPLASTIC"/>
    <property type="match status" value="1"/>
</dbReference>
<dbReference type="InterPro" id="IPR003425">
    <property type="entry name" value="CCB3/YggT"/>
</dbReference>
<evidence type="ECO:0000313" key="2">
    <source>
        <dbReference type="EMBL" id="VAX02260.1"/>
    </source>
</evidence>
<feature type="transmembrane region" description="Helical" evidence="1">
    <location>
        <begin position="69"/>
        <end position="92"/>
    </location>
</feature>
<keyword evidence="1" id="KW-0472">Membrane</keyword>
<proteinExistence type="predicted"/>
<dbReference type="AlphaFoldDB" id="A0A3B1AVI7"/>
<name>A0A3B1AVI7_9ZZZZ</name>
<keyword evidence="1" id="KW-0812">Transmembrane</keyword>
<gene>
    <name evidence="2" type="ORF">MNBD_GAMMA19-2324</name>
</gene>
<dbReference type="EMBL" id="UOFV01000300">
    <property type="protein sequence ID" value="VAX02260.1"/>
    <property type="molecule type" value="Genomic_DNA"/>
</dbReference>
<keyword evidence="2" id="KW-0132">Cell division</keyword>
<dbReference type="Pfam" id="PF02325">
    <property type="entry name" value="CCB3_YggT"/>
    <property type="match status" value="2"/>
</dbReference>
<dbReference type="GO" id="GO:0016020">
    <property type="term" value="C:membrane"/>
    <property type="evidence" value="ECO:0007669"/>
    <property type="project" value="InterPro"/>
</dbReference>
<dbReference type="PANTHER" id="PTHR33219:SF14">
    <property type="entry name" value="PROTEIN COFACTOR ASSEMBLY OF COMPLEX C SUBUNIT B CCB3, CHLOROPLASTIC-RELATED"/>
    <property type="match status" value="1"/>
</dbReference>
<protein>
    <submittedName>
        <fullName evidence="2">Cell division integral membrane protein, YggT and half-length relatives</fullName>
    </submittedName>
</protein>
<feature type="transmembrane region" description="Helical" evidence="1">
    <location>
        <begin position="12"/>
        <end position="31"/>
    </location>
</feature>
<feature type="transmembrane region" description="Helical" evidence="1">
    <location>
        <begin position="99"/>
        <end position="125"/>
    </location>
</feature>